<dbReference type="RefSeq" id="WP_226750269.1">
    <property type="nucleotide sequence ID" value="NZ_JAEINI020000002.1"/>
</dbReference>
<dbReference type="EMBL" id="JAEINI020000002">
    <property type="protein sequence ID" value="MCB5226183.1"/>
    <property type="molecule type" value="Genomic_DNA"/>
</dbReference>
<organism evidence="1 2">
    <name type="scientific">Alishewanella maricola</name>
    <dbReference type="NCBI Taxonomy" id="2795740"/>
    <lineage>
        <taxon>Bacteria</taxon>
        <taxon>Pseudomonadati</taxon>
        <taxon>Pseudomonadota</taxon>
        <taxon>Gammaproteobacteria</taxon>
        <taxon>Alteromonadales</taxon>
        <taxon>Alteromonadaceae</taxon>
        <taxon>Alishewanella</taxon>
    </lineage>
</organism>
<dbReference type="Proteomes" id="UP000633814">
    <property type="component" value="Unassembled WGS sequence"/>
</dbReference>
<reference evidence="1 2" key="1">
    <citation type="submission" date="2021-10" db="EMBL/GenBank/DDBJ databases">
        <title>Alishewanella koreense sp. nov. isolated from seawater of southwestern coast in South Korea and the proposal for the reclassification of Rheinheimera perlucida and Rheinheimera tuosuensis as Arsukibacterium perlucida and Arsukibacterium tuosuensis.</title>
        <authorList>
            <person name="Kim K.H."/>
            <person name="Ruan W."/>
            <person name="Kim K.R."/>
            <person name="Baek J.H."/>
            <person name="Jeon C.O."/>
        </authorList>
    </citation>
    <scope>NUCLEOTIDE SEQUENCE [LARGE SCALE GENOMIC DNA]</scope>
    <source>
        <strain evidence="1 2">16-MA</strain>
    </source>
</reference>
<evidence type="ECO:0000313" key="2">
    <source>
        <dbReference type="Proteomes" id="UP000633814"/>
    </source>
</evidence>
<accession>A0ABS8C1Y6</accession>
<sequence length="75" mass="7852">MSNNYQRLRVLTARATRTVATVTAHNADGTSAVELMSGTSINVLGQDVAIGSKAYIEDGRIIGAAADLPYADIDV</sequence>
<keyword evidence="2" id="KW-1185">Reference proteome</keyword>
<gene>
    <name evidence="1" type="ORF">JAO78_005075</name>
</gene>
<protein>
    <submittedName>
        <fullName evidence="1">Uncharacterized protein</fullName>
    </submittedName>
</protein>
<proteinExistence type="predicted"/>
<evidence type="ECO:0000313" key="1">
    <source>
        <dbReference type="EMBL" id="MCB5226183.1"/>
    </source>
</evidence>
<comment type="caution">
    <text evidence="1">The sequence shown here is derived from an EMBL/GenBank/DDBJ whole genome shotgun (WGS) entry which is preliminary data.</text>
</comment>
<name>A0ABS8C1Y6_9ALTE</name>